<name>A0A3G8YKJ4_9DEIO</name>
<dbReference type="PROSITE" id="PS00107">
    <property type="entry name" value="PROTEIN_KINASE_ATP"/>
    <property type="match status" value="1"/>
</dbReference>
<keyword evidence="1" id="KW-0067">ATP-binding</keyword>
<dbReference type="GO" id="GO:0005524">
    <property type="term" value="F:ATP binding"/>
    <property type="evidence" value="ECO:0007669"/>
    <property type="project" value="UniProtKB-UniRule"/>
</dbReference>
<keyword evidence="1" id="KW-0547">Nucleotide-binding</keyword>
<gene>
    <name evidence="3" type="ORF">EHF33_20010</name>
</gene>
<evidence type="ECO:0000259" key="2">
    <source>
        <dbReference type="PROSITE" id="PS50011"/>
    </source>
</evidence>
<dbReference type="GO" id="GO:0004672">
    <property type="term" value="F:protein kinase activity"/>
    <property type="evidence" value="ECO:0007669"/>
    <property type="project" value="InterPro"/>
</dbReference>
<dbReference type="OrthoDB" id="9788659at2"/>
<organism evidence="3 4">
    <name type="scientific">Deinococcus psychrotolerans</name>
    <dbReference type="NCBI Taxonomy" id="2489213"/>
    <lineage>
        <taxon>Bacteria</taxon>
        <taxon>Thermotogati</taxon>
        <taxon>Deinococcota</taxon>
        <taxon>Deinococci</taxon>
        <taxon>Deinococcales</taxon>
        <taxon>Deinococcaceae</taxon>
        <taxon>Deinococcus</taxon>
    </lineage>
</organism>
<dbReference type="EMBL" id="CP034187">
    <property type="protein sequence ID" value="AZI45200.1"/>
    <property type="molecule type" value="Genomic_DNA"/>
</dbReference>
<dbReference type="KEGG" id="dph:EHF33_20010"/>
<proteinExistence type="predicted"/>
<feature type="binding site" evidence="1">
    <location>
        <position position="44"/>
    </location>
    <ligand>
        <name>ATP</name>
        <dbReference type="ChEBI" id="CHEBI:30616"/>
    </ligand>
</feature>
<feature type="domain" description="Protein kinase" evidence="2">
    <location>
        <begin position="15"/>
        <end position="94"/>
    </location>
</feature>
<dbReference type="InterPro" id="IPR011009">
    <property type="entry name" value="Kinase-like_dom_sf"/>
</dbReference>
<dbReference type="InterPro" id="IPR000719">
    <property type="entry name" value="Prot_kinase_dom"/>
</dbReference>
<dbReference type="PROSITE" id="PS50011">
    <property type="entry name" value="PROTEIN_KINASE_DOM"/>
    <property type="match status" value="1"/>
</dbReference>
<accession>A0A3G8YKJ4</accession>
<dbReference type="AlphaFoldDB" id="A0A3G8YKJ4"/>
<dbReference type="Gene3D" id="3.30.200.20">
    <property type="entry name" value="Phosphorylase Kinase, domain 1"/>
    <property type="match status" value="1"/>
</dbReference>
<dbReference type="InterPro" id="IPR017441">
    <property type="entry name" value="Protein_kinase_ATP_BS"/>
</dbReference>
<sequence>MSALAPTSTLQGSRYQILRALGQGSFGITYRALDTLLQRTVVIKELFPQGCVRTASAIRLPDGMAPEYFTAMLHSFVGEARALAKFSSEHVVRV</sequence>
<reference evidence="3 4" key="1">
    <citation type="submission" date="2018-11" db="EMBL/GenBank/DDBJ databases">
        <title>Deinococcus shelandsis sp. nov., isolated from South Shetland Islands soil of Antarctica.</title>
        <authorList>
            <person name="Tian J."/>
        </authorList>
    </citation>
    <scope>NUCLEOTIDE SEQUENCE [LARGE SCALE GENOMIC DNA]</scope>
    <source>
        <strain evidence="3 4">S14-83T</strain>
        <plasmid evidence="3 4">unnamed3</plasmid>
    </source>
</reference>
<dbReference type="RefSeq" id="WP_124875574.1">
    <property type="nucleotide sequence ID" value="NZ_CP034187.1"/>
</dbReference>
<evidence type="ECO:0000313" key="3">
    <source>
        <dbReference type="EMBL" id="AZI45200.1"/>
    </source>
</evidence>
<dbReference type="Proteomes" id="UP000276417">
    <property type="component" value="Plasmid unnamed3"/>
</dbReference>
<evidence type="ECO:0000256" key="1">
    <source>
        <dbReference type="PROSITE-ProRule" id="PRU10141"/>
    </source>
</evidence>
<evidence type="ECO:0000313" key="4">
    <source>
        <dbReference type="Proteomes" id="UP000276417"/>
    </source>
</evidence>
<protein>
    <recommendedName>
        <fullName evidence="2">Protein kinase domain-containing protein</fullName>
    </recommendedName>
</protein>
<keyword evidence="3" id="KW-0614">Plasmid</keyword>
<dbReference type="SUPFAM" id="SSF56112">
    <property type="entry name" value="Protein kinase-like (PK-like)"/>
    <property type="match status" value="1"/>
</dbReference>
<geneLocation type="plasmid" evidence="3 4">
    <name>unnamed3</name>
</geneLocation>
<keyword evidence="4" id="KW-1185">Reference proteome</keyword>